<evidence type="ECO:0008006" key="4">
    <source>
        <dbReference type="Google" id="ProtNLM"/>
    </source>
</evidence>
<reference evidence="2 3" key="1">
    <citation type="submission" date="2012-04" db="EMBL/GenBank/DDBJ databases">
        <title>The Genome Sequence of Saprolegnia declina VS20.</title>
        <authorList>
            <consortium name="The Broad Institute Genome Sequencing Platform"/>
            <person name="Russ C."/>
            <person name="Nusbaum C."/>
            <person name="Tyler B."/>
            <person name="van West P."/>
            <person name="Dieguez-Uribeondo J."/>
            <person name="de Bruijn I."/>
            <person name="Tripathy S."/>
            <person name="Jiang R."/>
            <person name="Young S.K."/>
            <person name="Zeng Q."/>
            <person name="Gargeya S."/>
            <person name="Fitzgerald M."/>
            <person name="Haas B."/>
            <person name="Abouelleil A."/>
            <person name="Alvarado L."/>
            <person name="Arachchi H.M."/>
            <person name="Berlin A."/>
            <person name="Chapman S.B."/>
            <person name="Goldberg J."/>
            <person name="Griggs A."/>
            <person name="Gujja S."/>
            <person name="Hansen M."/>
            <person name="Howarth C."/>
            <person name="Imamovic A."/>
            <person name="Larimer J."/>
            <person name="McCowen C."/>
            <person name="Montmayeur A."/>
            <person name="Murphy C."/>
            <person name="Neiman D."/>
            <person name="Pearson M."/>
            <person name="Priest M."/>
            <person name="Roberts A."/>
            <person name="Saif S."/>
            <person name="Shea T."/>
            <person name="Sisk P."/>
            <person name="Sykes S."/>
            <person name="Wortman J."/>
            <person name="Nusbaum C."/>
            <person name="Birren B."/>
        </authorList>
    </citation>
    <scope>NUCLEOTIDE SEQUENCE [LARGE SCALE GENOMIC DNA]</scope>
    <source>
        <strain evidence="2 3">VS20</strain>
    </source>
</reference>
<evidence type="ECO:0000313" key="3">
    <source>
        <dbReference type="Proteomes" id="UP000030762"/>
    </source>
</evidence>
<proteinExistence type="predicted"/>
<evidence type="ECO:0000313" key="2">
    <source>
        <dbReference type="EMBL" id="EQC28321.1"/>
    </source>
</evidence>
<gene>
    <name evidence="2" type="ORF">SDRG_13869</name>
</gene>
<dbReference type="InParanoid" id="T0Q192"/>
<dbReference type="VEuPathDB" id="FungiDB:SDRG_13869"/>
<sequence length="156" mass="16721">MRIAARTLGLAVVAVVVAAPVVAGSLLVDIAATVTGLAALLWLRALQTTVAHDRNITLLRPASSAHLAPLRKHSQGESPRSSCPSSSMLVKTPSSTSRACPRCHALLPASDHVWWSKRRLRCTTCKAAWCLACAGTYHFFPRCHRRSASVFAKPSV</sequence>
<dbReference type="Proteomes" id="UP000030762">
    <property type="component" value="Unassembled WGS sequence"/>
</dbReference>
<organism evidence="2 3">
    <name type="scientific">Saprolegnia diclina (strain VS20)</name>
    <dbReference type="NCBI Taxonomy" id="1156394"/>
    <lineage>
        <taxon>Eukaryota</taxon>
        <taxon>Sar</taxon>
        <taxon>Stramenopiles</taxon>
        <taxon>Oomycota</taxon>
        <taxon>Saprolegniomycetes</taxon>
        <taxon>Saprolegniales</taxon>
        <taxon>Saprolegniaceae</taxon>
        <taxon>Saprolegnia</taxon>
    </lineage>
</organism>
<protein>
    <recommendedName>
        <fullName evidence="4">IBR domain-containing protein</fullName>
    </recommendedName>
</protein>
<dbReference type="RefSeq" id="XP_008618191.1">
    <property type="nucleotide sequence ID" value="XM_008619969.1"/>
</dbReference>
<keyword evidence="3" id="KW-1185">Reference proteome</keyword>
<accession>T0Q192</accession>
<feature type="compositionally biased region" description="Low complexity" evidence="1">
    <location>
        <begin position="78"/>
        <end position="87"/>
    </location>
</feature>
<name>T0Q192_SAPDV</name>
<evidence type="ECO:0000256" key="1">
    <source>
        <dbReference type="SAM" id="MobiDB-lite"/>
    </source>
</evidence>
<dbReference type="GeneID" id="19954596"/>
<dbReference type="AlphaFoldDB" id="T0Q192"/>
<dbReference type="OrthoDB" id="10333988at2759"/>
<dbReference type="EMBL" id="JH767195">
    <property type="protein sequence ID" value="EQC28321.1"/>
    <property type="molecule type" value="Genomic_DNA"/>
</dbReference>
<dbReference type="OMA" id="CAGTYHF"/>
<feature type="region of interest" description="Disordered" evidence="1">
    <location>
        <begin position="67"/>
        <end position="90"/>
    </location>
</feature>